<proteinExistence type="predicted"/>
<accession>A0ABN9TW88</accession>
<comment type="caution">
    <text evidence="1">The sequence shown here is derived from an EMBL/GenBank/DDBJ whole genome shotgun (WGS) entry which is preliminary data.</text>
</comment>
<feature type="non-terminal residue" evidence="1">
    <location>
        <position position="118"/>
    </location>
</feature>
<organism evidence="1 2">
    <name type="scientific">Prorocentrum cordatum</name>
    <dbReference type="NCBI Taxonomy" id="2364126"/>
    <lineage>
        <taxon>Eukaryota</taxon>
        <taxon>Sar</taxon>
        <taxon>Alveolata</taxon>
        <taxon>Dinophyceae</taxon>
        <taxon>Prorocentrales</taxon>
        <taxon>Prorocentraceae</taxon>
        <taxon>Prorocentrum</taxon>
    </lineage>
</organism>
<evidence type="ECO:0000313" key="2">
    <source>
        <dbReference type="Proteomes" id="UP001189429"/>
    </source>
</evidence>
<protein>
    <submittedName>
        <fullName evidence="1">Uncharacterized protein</fullName>
    </submittedName>
</protein>
<sequence length="118" mass="13514">DQAGVDIDEWRGDLVSSIVAADFIKYGNKPRQSKLNADEIKRCSSLIKKLVDLSPNLSIHEKSTTQVMLAIAKANQFEFKSRREKADWAEEDALRPNTIARHVQQYRVRTVKAPSWFK</sequence>
<reference evidence="1" key="1">
    <citation type="submission" date="2023-10" db="EMBL/GenBank/DDBJ databases">
        <authorList>
            <person name="Chen Y."/>
            <person name="Shah S."/>
            <person name="Dougan E. K."/>
            <person name="Thang M."/>
            <person name="Chan C."/>
        </authorList>
    </citation>
    <scope>NUCLEOTIDE SEQUENCE [LARGE SCALE GENOMIC DNA]</scope>
</reference>
<name>A0ABN9TW88_9DINO</name>
<gene>
    <name evidence="1" type="ORF">PCOR1329_LOCUS42914</name>
</gene>
<keyword evidence="2" id="KW-1185">Reference proteome</keyword>
<dbReference type="Proteomes" id="UP001189429">
    <property type="component" value="Unassembled WGS sequence"/>
</dbReference>
<dbReference type="EMBL" id="CAUYUJ010015160">
    <property type="protein sequence ID" value="CAK0850507.1"/>
    <property type="molecule type" value="Genomic_DNA"/>
</dbReference>
<evidence type="ECO:0000313" key="1">
    <source>
        <dbReference type="EMBL" id="CAK0850507.1"/>
    </source>
</evidence>
<feature type="non-terminal residue" evidence="1">
    <location>
        <position position="1"/>
    </location>
</feature>